<accession>A0ABU0F4H7</accession>
<evidence type="ECO:0000313" key="2">
    <source>
        <dbReference type="EMBL" id="MDQ0382393.1"/>
    </source>
</evidence>
<feature type="transmembrane region" description="Helical" evidence="1">
    <location>
        <begin position="12"/>
        <end position="41"/>
    </location>
</feature>
<protein>
    <submittedName>
        <fullName evidence="2">Membrane protein YqaA with SNARE-associated domain</fullName>
    </submittedName>
</protein>
<gene>
    <name evidence="2" type="ORF">FB470_006387</name>
</gene>
<name>A0ABU0F4H7_9PSEU</name>
<feature type="transmembrane region" description="Helical" evidence="1">
    <location>
        <begin position="122"/>
        <end position="144"/>
    </location>
</feature>
<sequence length="183" mass="20431">MPPAPRQEARLFAWFWVTLGVAFGSAILPVISVEVFVLGLVASEPGLHWLLIGAAVSIGQIGGKLLYYLAARGSIGLPRFLHDRLHRRRPPSRRRDKWHLRTKWLRGKVEALRERCHRHPHWMTGTYGVSSVIGLPPFMATTVLAGLADMRMSTFLTAGLAGRFIRYSALAACPAVFAGWFHH</sequence>
<proteinExistence type="predicted"/>
<feature type="transmembrane region" description="Helical" evidence="1">
    <location>
        <begin position="164"/>
        <end position="181"/>
    </location>
</feature>
<organism evidence="2 3">
    <name type="scientific">Amycolatopsis thermophila</name>
    <dbReference type="NCBI Taxonomy" id="206084"/>
    <lineage>
        <taxon>Bacteria</taxon>
        <taxon>Bacillati</taxon>
        <taxon>Actinomycetota</taxon>
        <taxon>Actinomycetes</taxon>
        <taxon>Pseudonocardiales</taxon>
        <taxon>Pseudonocardiaceae</taxon>
        <taxon>Amycolatopsis</taxon>
    </lineage>
</organism>
<evidence type="ECO:0000313" key="3">
    <source>
        <dbReference type="Proteomes" id="UP001229651"/>
    </source>
</evidence>
<keyword evidence="1" id="KW-0812">Transmembrane</keyword>
<dbReference type="Proteomes" id="UP001229651">
    <property type="component" value="Unassembled WGS sequence"/>
</dbReference>
<keyword evidence="3" id="KW-1185">Reference proteome</keyword>
<keyword evidence="1" id="KW-1133">Transmembrane helix</keyword>
<keyword evidence="1" id="KW-0472">Membrane</keyword>
<evidence type="ECO:0000256" key="1">
    <source>
        <dbReference type="SAM" id="Phobius"/>
    </source>
</evidence>
<feature type="transmembrane region" description="Helical" evidence="1">
    <location>
        <begin position="47"/>
        <end position="70"/>
    </location>
</feature>
<dbReference type="EMBL" id="JAUSUT010000001">
    <property type="protein sequence ID" value="MDQ0382393.1"/>
    <property type="molecule type" value="Genomic_DNA"/>
</dbReference>
<comment type="caution">
    <text evidence="2">The sequence shown here is derived from an EMBL/GenBank/DDBJ whole genome shotgun (WGS) entry which is preliminary data.</text>
</comment>
<reference evidence="2 3" key="1">
    <citation type="submission" date="2023-07" db="EMBL/GenBank/DDBJ databases">
        <title>Sequencing the genomes of 1000 actinobacteria strains.</title>
        <authorList>
            <person name="Klenk H.-P."/>
        </authorList>
    </citation>
    <scope>NUCLEOTIDE SEQUENCE [LARGE SCALE GENOMIC DNA]</scope>
    <source>
        <strain evidence="2 3">DSM 45805</strain>
    </source>
</reference>